<reference evidence="1 4" key="3">
    <citation type="journal article" date="2017" name="Nat. Microbiol.">
        <title>Natural product diversity associated with the nematode symbionts Photorhabdus and Xenorhabdus.</title>
        <authorList>
            <person name="Tobias N.J."/>
            <person name="Wolff H."/>
            <person name="Djahanschiri B."/>
            <person name="Grundmann F."/>
            <person name="Kronenwerth M."/>
            <person name="Shi Y.M."/>
            <person name="Simonyi S."/>
            <person name="Grun P."/>
            <person name="Shapiro-Ilan D."/>
            <person name="Pidot S.J."/>
            <person name="Stinear T.P."/>
            <person name="Ebersberger I."/>
            <person name="Bode H.B."/>
        </authorList>
    </citation>
    <scope>NUCLEOTIDE SEQUENCE [LARGE SCALE GENOMIC DNA]</scope>
    <source>
        <strain evidence="1 4">DSM 17908</strain>
    </source>
</reference>
<protein>
    <recommendedName>
        <fullName evidence="5">EexN family lipoprotein</fullName>
    </recommendedName>
</protein>
<name>A0A1I3XAK3_9GAMM</name>
<evidence type="ECO:0000313" key="4">
    <source>
        <dbReference type="Proteomes" id="UP000224607"/>
    </source>
</evidence>
<dbReference type="STRING" id="351675.SAMN05421680_13325"/>
<dbReference type="RefSeq" id="WP_092514114.1">
    <property type="nucleotide sequence ID" value="NZ_CAWNQB010000020.1"/>
</dbReference>
<sequence>MKNALFVAVMVIGMVTLSGCKEETKSYGWYLDNKEDAYRVHEKCQKSGEGSDNCENARRAYNAHEDARKWGYSLK</sequence>
<dbReference type="EMBL" id="FORG01000033">
    <property type="protein sequence ID" value="SFK16662.1"/>
    <property type="molecule type" value="Genomic_DNA"/>
</dbReference>
<dbReference type="Proteomes" id="UP000198919">
    <property type="component" value="Unassembled WGS sequence"/>
</dbReference>
<reference evidence="3" key="2">
    <citation type="submission" date="2016-10" db="EMBL/GenBank/DDBJ databases">
        <authorList>
            <person name="Varghese N."/>
            <person name="Submissions S."/>
        </authorList>
    </citation>
    <scope>NUCLEOTIDE SEQUENCE [LARGE SCALE GENOMIC DNA]</scope>
    <source>
        <strain evidence="3">DSM 17908</strain>
    </source>
</reference>
<evidence type="ECO:0000313" key="1">
    <source>
        <dbReference type="EMBL" id="PHM36541.1"/>
    </source>
</evidence>
<proteinExistence type="predicted"/>
<dbReference type="EMBL" id="NITY01000027">
    <property type="protein sequence ID" value="PHM36541.1"/>
    <property type="molecule type" value="Genomic_DNA"/>
</dbReference>
<dbReference type="AlphaFoldDB" id="A0A1I3XAK3"/>
<reference evidence="2" key="1">
    <citation type="submission" date="2016-10" db="EMBL/GenBank/DDBJ databases">
        <authorList>
            <person name="de Groot N.N."/>
        </authorList>
    </citation>
    <scope>NUCLEOTIDE SEQUENCE [LARGE SCALE GENOMIC DNA]</scope>
    <source>
        <strain evidence="2">DSM 17908</strain>
    </source>
</reference>
<dbReference type="OrthoDB" id="6428844at2"/>
<evidence type="ECO:0008006" key="5">
    <source>
        <dbReference type="Google" id="ProtNLM"/>
    </source>
</evidence>
<dbReference type="Proteomes" id="UP000224607">
    <property type="component" value="Unassembled WGS sequence"/>
</dbReference>
<accession>A0A1I3XAK3</accession>
<dbReference type="NCBIfam" id="NF033894">
    <property type="entry name" value="Eex_IncN"/>
    <property type="match status" value="1"/>
</dbReference>
<evidence type="ECO:0000313" key="3">
    <source>
        <dbReference type="Proteomes" id="UP000198919"/>
    </source>
</evidence>
<dbReference type="PROSITE" id="PS51257">
    <property type="entry name" value="PROKAR_LIPOPROTEIN"/>
    <property type="match status" value="1"/>
</dbReference>
<evidence type="ECO:0000313" key="2">
    <source>
        <dbReference type="EMBL" id="SFK16662.1"/>
    </source>
</evidence>
<organism evidence="2 3">
    <name type="scientific">Xenorhabdus mauleonii</name>
    <dbReference type="NCBI Taxonomy" id="351675"/>
    <lineage>
        <taxon>Bacteria</taxon>
        <taxon>Pseudomonadati</taxon>
        <taxon>Pseudomonadota</taxon>
        <taxon>Gammaproteobacteria</taxon>
        <taxon>Enterobacterales</taxon>
        <taxon>Morganellaceae</taxon>
        <taxon>Xenorhabdus</taxon>
    </lineage>
</organism>
<gene>
    <name evidence="2" type="ORF">SAMN05421680_13325</name>
    <name evidence="1" type="ORF">Xmau_04211</name>
</gene>
<keyword evidence="4" id="KW-1185">Reference proteome</keyword>
<dbReference type="InterPro" id="IPR047937">
    <property type="entry name" value="Eex_IncN-like"/>
</dbReference>